<dbReference type="EMBL" id="FNBH01000001">
    <property type="protein sequence ID" value="SDF02854.1"/>
    <property type="molecule type" value="Genomic_DNA"/>
</dbReference>
<dbReference type="SUPFAM" id="SSF63380">
    <property type="entry name" value="Riboflavin synthase domain-like"/>
    <property type="match status" value="1"/>
</dbReference>
<dbReference type="Proteomes" id="UP000199203">
    <property type="component" value="Unassembled WGS sequence"/>
</dbReference>
<organism evidence="2 3">
    <name type="scientific">Epilithonimonas hungarica</name>
    <dbReference type="NCBI Taxonomy" id="454006"/>
    <lineage>
        <taxon>Bacteria</taxon>
        <taxon>Pseudomonadati</taxon>
        <taxon>Bacteroidota</taxon>
        <taxon>Flavobacteriia</taxon>
        <taxon>Flavobacteriales</taxon>
        <taxon>Weeksellaceae</taxon>
        <taxon>Chryseobacterium group</taxon>
        <taxon>Epilithonimonas</taxon>
    </lineage>
</organism>
<dbReference type="InterPro" id="IPR017927">
    <property type="entry name" value="FAD-bd_FR_type"/>
</dbReference>
<evidence type="ECO:0000259" key="1">
    <source>
        <dbReference type="PROSITE" id="PS51384"/>
    </source>
</evidence>
<gene>
    <name evidence="2" type="ORF">SAMN05421825_0877</name>
</gene>
<evidence type="ECO:0000313" key="2">
    <source>
        <dbReference type="EMBL" id="SDF02854.1"/>
    </source>
</evidence>
<name>A0A1G7HRD9_9FLAO</name>
<evidence type="ECO:0000313" key="3">
    <source>
        <dbReference type="Proteomes" id="UP000199203"/>
    </source>
</evidence>
<keyword evidence="3" id="KW-1185">Reference proteome</keyword>
<dbReference type="STRING" id="454006.SAMN05421825_0877"/>
<sequence length="239" mass="27314">MPSMPKWLNDTVENIFASKYIRETTVIETENISYNLKKIKFSGNLLGLEYKPGYAIEFRVNDTDYRKYTPYNYDKADGTFEILCHLHGSASGCDFIENLKVGETIKYIIPRGKDMFKSDFKHHIAIGDETSLGAALSIKYETDGYGYYSFDSIFELDDHQVLKDLGLYGYHTLKNEPEKIIESIDILIKEGIIAPYNTAFYITGNGKTLQSVRKSLKQNDISGNQIFSQAYWIEGRKGL</sequence>
<dbReference type="GO" id="GO:0016491">
    <property type="term" value="F:oxidoreductase activity"/>
    <property type="evidence" value="ECO:0007669"/>
    <property type="project" value="InterPro"/>
</dbReference>
<dbReference type="Pfam" id="PF00970">
    <property type="entry name" value="FAD_binding_6"/>
    <property type="match status" value="1"/>
</dbReference>
<dbReference type="OrthoDB" id="9814826at2"/>
<dbReference type="Gene3D" id="2.40.30.10">
    <property type="entry name" value="Translation factors"/>
    <property type="match status" value="1"/>
</dbReference>
<dbReference type="RefSeq" id="WP_089871657.1">
    <property type="nucleotide sequence ID" value="NZ_FNBH01000001.1"/>
</dbReference>
<dbReference type="InterPro" id="IPR008333">
    <property type="entry name" value="Cbr1-like_FAD-bd_dom"/>
</dbReference>
<feature type="domain" description="FAD-binding FR-type" evidence="1">
    <location>
        <begin position="19"/>
        <end position="117"/>
    </location>
</feature>
<dbReference type="InterPro" id="IPR017938">
    <property type="entry name" value="Riboflavin_synthase-like_b-brl"/>
</dbReference>
<proteinExistence type="predicted"/>
<reference evidence="3" key="1">
    <citation type="submission" date="2016-10" db="EMBL/GenBank/DDBJ databases">
        <authorList>
            <person name="Varghese N."/>
            <person name="Submissions S."/>
        </authorList>
    </citation>
    <scope>NUCLEOTIDE SEQUENCE [LARGE SCALE GENOMIC DNA]</scope>
    <source>
        <strain evidence="3">DSM 19684</strain>
    </source>
</reference>
<protein>
    <submittedName>
        <fullName evidence="2">NADPH-dependent ferric siderophore reductase, contains FAD-binding and SIP domains</fullName>
    </submittedName>
</protein>
<dbReference type="AlphaFoldDB" id="A0A1G7HRD9"/>
<dbReference type="PROSITE" id="PS51384">
    <property type="entry name" value="FAD_FR"/>
    <property type="match status" value="1"/>
</dbReference>
<accession>A0A1G7HRD9</accession>